<sequence length="334" mass="35295">MSLPADLFALPVRADAEQTLEVACQRIPLKSEQVGAVIDPGLQWAPHQKALACKQVLRMECSSVALLMPVAWNPSQLTYAEYSRASGAHHLAIHRPAAAAGAGEDAAPSSVAELAEALRSQEDRLLEARRASSLAAAALSRAALAEAAEAAALAEAEAPAGGQTPETTPAPGAQRRRPPTCAGAAASRVTAGPPASAWTGGGRTGSGAGAPARDHLRARARASERARSCPVFLLRLPTCACCFHRTFEKSRGRYRCPAAGFLQPGRAVARALHACRVQRVDAASLPLRCLRVDFVLGSFRRSRAFMSCHFFRRAGVVGAPRRHSEVPGCFLIIY</sequence>
<comment type="caution">
    <text evidence="2">The sequence shown here is derived from an EMBL/GenBank/DDBJ whole genome shotgun (WGS) entry which is preliminary data.</text>
</comment>
<keyword evidence="3" id="KW-1185">Reference proteome</keyword>
<evidence type="ECO:0000313" key="2">
    <source>
        <dbReference type="EMBL" id="CAK0836249.1"/>
    </source>
</evidence>
<name>A0ABN9SUZ6_9DINO</name>
<reference evidence="2" key="1">
    <citation type="submission" date="2023-10" db="EMBL/GenBank/DDBJ databases">
        <authorList>
            <person name="Chen Y."/>
            <person name="Shah S."/>
            <person name="Dougan E. K."/>
            <person name="Thang M."/>
            <person name="Chan C."/>
        </authorList>
    </citation>
    <scope>NUCLEOTIDE SEQUENCE [LARGE SCALE GENOMIC DNA]</scope>
</reference>
<proteinExistence type="predicted"/>
<organism evidence="2 3">
    <name type="scientific">Prorocentrum cordatum</name>
    <dbReference type="NCBI Taxonomy" id="2364126"/>
    <lineage>
        <taxon>Eukaryota</taxon>
        <taxon>Sar</taxon>
        <taxon>Alveolata</taxon>
        <taxon>Dinophyceae</taxon>
        <taxon>Prorocentrales</taxon>
        <taxon>Prorocentraceae</taxon>
        <taxon>Prorocentrum</taxon>
    </lineage>
</organism>
<feature type="region of interest" description="Disordered" evidence="1">
    <location>
        <begin position="155"/>
        <end position="216"/>
    </location>
</feature>
<gene>
    <name evidence="2" type="ORF">PCOR1329_LOCUS32811</name>
</gene>
<feature type="compositionally biased region" description="Gly residues" evidence="1">
    <location>
        <begin position="199"/>
        <end position="208"/>
    </location>
</feature>
<accession>A0ABN9SUZ6</accession>
<protein>
    <submittedName>
        <fullName evidence="2">Uncharacterized protein</fullName>
    </submittedName>
</protein>
<dbReference type="EMBL" id="CAUYUJ010013448">
    <property type="protein sequence ID" value="CAK0836249.1"/>
    <property type="molecule type" value="Genomic_DNA"/>
</dbReference>
<dbReference type="Proteomes" id="UP001189429">
    <property type="component" value="Unassembled WGS sequence"/>
</dbReference>
<evidence type="ECO:0000256" key="1">
    <source>
        <dbReference type="SAM" id="MobiDB-lite"/>
    </source>
</evidence>
<evidence type="ECO:0000313" key="3">
    <source>
        <dbReference type="Proteomes" id="UP001189429"/>
    </source>
</evidence>